<dbReference type="SFLD" id="SFLDG01129">
    <property type="entry name" value="C1.5:_HAD__Beta-PGM__Phosphata"/>
    <property type="match status" value="1"/>
</dbReference>
<dbReference type="KEGG" id="nfr:ERS450000_00461"/>
<dbReference type="SFLD" id="SFLDS00003">
    <property type="entry name" value="Haloacid_Dehalogenase"/>
    <property type="match status" value="1"/>
</dbReference>
<protein>
    <submittedName>
        <fullName evidence="1">(S)-2-haloacid dehalogenase 4A</fullName>
        <ecNumber evidence="1">3.8.1.2</ecNumber>
    </submittedName>
</protein>
<dbReference type="EC" id="3.8.1.2" evidence="1"/>
<dbReference type="Proteomes" id="UP000057820">
    <property type="component" value="Chromosome 1"/>
</dbReference>
<evidence type="ECO:0000313" key="1">
    <source>
        <dbReference type="EMBL" id="CRY74063.1"/>
    </source>
</evidence>
<reference evidence="2" key="1">
    <citation type="submission" date="2015-03" db="EMBL/GenBank/DDBJ databases">
        <authorList>
            <consortium name="Pathogen Informatics"/>
        </authorList>
    </citation>
    <scope>NUCLEOTIDE SEQUENCE [LARGE SCALE GENOMIC DNA]</scope>
    <source>
        <strain evidence="2">NCTC11134</strain>
    </source>
</reference>
<name>A0A0H5NEU6_NOCFR</name>
<dbReference type="NCBIfam" id="TIGR01509">
    <property type="entry name" value="HAD-SF-IA-v3"/>
    <property type="match status" value="1"/>
</dbReference>
<dbReference type="EMBL" id="LN868938">
    <property type="protein sequence ID" value="CRY74063.1"/>
    <property type="molecule type" value="Genomic_DNA"/>
</dbReference>
<dbReference type="SUPFAM" id="SSF56784">
    <property type="entry name" value="HAD-like"/>
    <property type="match status" value="1"/>
</dbReference>
<dbReference type="InterPro" id="IPR023214">
    <property type="entry name" value="HAD_sf"/>
</dbReference>
<proteinExistence type="predicted"/>
<dbReference type="InterPro" id="IPR006439">
    <property type="entry name" value="HAD-SF_hydro_IA"/>
</dbReference>
<dbReference type="InterPro" id="IPR036412">
    <property type="entry name" value="HAD-like_sf"/>
</dbReference>
<organism evidence="1 2">
    <name type="scientific">Nocardia farcinica</name>
    <dbReference type="NCBI Taxonomy" id="37329"/>
    <lineage>
        <taxon>Bacteria</taxon>
        <taxon>Bacillati</taxon>
        <taxon>Actinomycetota</taxon>
        <taxon>Actinomycetes</taxon>
        <taxon>Mycobacteriales</taxon>
        <taxon>Nocardiaceae</taxon>
        <taxon>Nocardia</taxon>
    </lineage>
</organism>
<evidence type="ECO:0000313" key="2">
    <source>
        <dbReference type="Proteomes" id="UP000057820"/>
    </source>
</evidence>
<gene>
    <name evidence="1" type="primary">hdl IVa</name>
    <name evidence="1" type="ORF">ERS450000_00461</name>
</gene>
<dbReference type="RefSeq" id="WP_060590149.1">
    <property type="nucleotide sequence ID" value="NZ_CP031418.1"/>
</dbReference>
<dbReference type="PANTHER" id="PTHR46649:SF4">
    <property type="entry name" value="HALOACID DEHALOGENASE-LIKE HYDROLASE (HAD) SUPERFAMILY PROTEIN"/>
    <property type="match status" value="1"/>
</dbReference>
<keyword evidence="1" id="KW-0378">Hydrolase</keyword>
<dbReference type="AlphaFoldDB" id="A0A0H5NEU6"/>
<dbReference type="Gene3D" id="3.40.50.1000">
    <property type="entry name" value="HAD superfamily/HAD-like"/>
    <property type="match status" value="1"/>
</dbReference>
<dbReference type="PANTHER" id="PTHR46649">
    <property type="match status" value="1"/>
</dbReference>
<dbReference type="Pfam" id="PF00702">
    <property type="entry name" value="Hydrolase"/>
    <property type="match status" value="1"/>
</dbReference>
<dbReference type="GO" id="GO:0018784">
    <property type="term" value="F:(S)-2-haloacid dehalogenase activity"/>
    <property type="evidence" value="ECO:0007669"/>
    <property type="project" value="UniProtKB-EC"/>
</dbReference>
<accession>A0A0H5NEU6</accession>
<sequence>MAIEAVLFDFSGTLFRLEEDPSWTDELVDADGRAFDVHEKAEILRRMTAPVQQLVEFDEAGQYAWDNRDLDPALHRRAYLEVLRKSGVPTEEQAARLYGRLIDPLAWTPYPDTGTVLEFLAGHGVRTAVVSNIAFDVRPAFATRGWDALLDAVTLSFEVGAIKPDPRIFRAALDKLGVAPEAALMVGDSAVADGGASALGCRFALVDPLPTAERPDALVDALRAHGLAVPR</sequence>